<dbReference type="Gene3D" id="3.40.50.1820">
    <property type="entry name" value="alpha/beta hydrolase"/>
    <property type="match status" value="1"/>
</dbReference>
<proteinExistence type="predicted"/>
<organism evidence="2 3">
    <name type="scientific">Reinekea marina</name>
    <dbReference type="NCBI Taxonomy" id="1310421"/>
    <lineage>
        <taxon>Bacteria</taxon>
        <taxon>Pseudomonadati</taxon>
        <taxon>Pseudomonadota</taxon>
        <taxon>Gammaproteobacteria</taxon>
        <taxon>Oceanospirillales</taxon>
        <taxon>Saccharospirillaceae</taxon>
        <taxon>Reinekea</taxon>
    </lineage>
</organism>
<dbReference type="EMBL" id="JBHRYN010000002">
    <property type="protein sequence ID" value="MFC3700066.1"/>
    <property type="molecule type" value="Genomic_DNA"/>
</dbReference>
<comment type="caution">
    <text evidence="2">The sequence shown here is derived from an EMBL/GenBank/DDBJ whole genome shotgun (WGS) entry which is preliminary data.</text>
</comment>
<gene>
    <name evidence="2" type="ORF">ACFOND_00325</name>
</gene>
<accession>A0ABV7WMN8</accession>
<dbReference type="InterPro" id="IPR050228">
    <property type="entry name" value="Carboxylesterase_BioH"/>
</dbReference>
<name>A0ABV7WMN8_9GAMM</name>
<dbReference type="Pfam" id="PF00561">
    <property type="entry name" value="Abhydrolase_1"/>
    <property type="match status" value="1"/>
</dbReference>
<reference evidence="3" key="1">
    <citation type="journal article" date="2019" name="Int. J. Syst. Evol. Microbiol.">
        <title>The Global Catalogue of Microorganisms (GCM) 10K type strain sequencing project: providing services to taxonomists for standard genome sequencing and annotation.</title>
        <authorList>
            <consortium name="The Broad Institute Genomics Platform"/>
            <consortium name="The Broad Institute Genome Sequencing Center for Infectious Disease"/>
            <person name="Wu L."/>
            <person name="Ma J."/>
        </authorList>
    </citation>
    <scope>NUCLEOTIDE SEQUENCE [LARGE SCALE GENOMIC DNA]</scope>
    <source>
        <strain evidence="3">CECT 8288</strain>
    </source>
</reference>
<dbReference type="GO" id="GO:0016787">
    <property type="term" value="F:hydrolase activity"/>
    <property type="evidence" value="ECO:0007669"/>
    <property type="project" value="UniProtKB-KW"/>
</dbReference>
<dbReference type="SUPFAM" id="SSF53474">
    <property type="entry name" value="alpha/beta-Hydrolases"/>
    <property type="match status" value="1"/>
</dbReference>
<sequence>MFEQDFIRCQDYEVHVRVWNRNAKKTVICWHGLARTGADFTELAESLAHQGFRVLAPDTIGRGLSQWADNASTYEVPVYLNHAQSICEYYQVESCTWVGTSMGGIIGMVAATSVLKDKIDRLVINDIGPEIPSAALTRIVEYVSDFPAFETLSSFECRIRELYAPFGERSEQQWHQMAQQCSRRLDNGQFVSHYDPKIVQQFDPSKPPVTLWGLFEMIECPLMLVHGLDSDVLTEGIVDKMQAVKPNMHYLPVKGCGHAPGLHTKKQITPVADFISS</sequence>
<dbReference type="Proteomes" id="UP001595710">
    <property type="component" value="Unassembled WGS sequence"/>
</dbReference>
<dbReference type="RefSeq" id="WP_290282931.1">
    <property type="nucleotide sequence ID" value="NZ_JAUFQI010000001.1"/>
</dbReference>
<keyword evidence="3" id="KW-1185">Reference proteome</keyword>
<dbReference type="PANTHER" id="PTHR43194:SF2">
    <property type="entry name" value="PEROXISOMAL MEMBRANE PROTEIN LPX1"/>
    <property type="match status" value="1"/>
</dbReference>
<protein>
    <submittedName>
        <fullName evidence="2">Alpha/beta fold hydrolase</fullName>
    </submittedName>
</protein>
<dbReference type="InterPro" id="IPR000073">
    <property type="entry name" value="AB_hydrolase_1"/>
</dbReference>
<dbReference type="PANTHER" id="PTHR43194">
    <property type="entry name" value="HYDROLASE ALPHA/BETA FOLD FAMILY"/>
    <property type="match status" value="1"/>
</dbReference>
<feature type="domain" description="AB hydrolase-1" evidence="1">
    <location>
        <begin position="26"/>
        <end position="131"/>
    </location>
</feature>
<evidence type="ECO:0000259" key="1">
    <source>
        <dbReference type="Pfam" id="PF00561"/>
    </source>
</evidence>
<keyword evidence="2" id="KW-0378">Hydrolase</keyword>
<evidence type="ECO:0000313" key="3">
    <source>
        <dbReference type="Proteomes" id="UP001595710"/>
    </source>
</evidence>
<evidence type="ECO:0000313" key="2">
    <source>
        <dbReference type="EMBL" id="MFC3700066.1"/>
    </source>
</evidence>
<dbReference type="InterPro" id="IPR029058">
    <property type="entry name" value="AB_hydrolase_fold"/>
</dbReference>